<evidence type="ECO:0000256" key="2">
    <source>
        <dbReference type="SAM" id="SignalP"/>
    </source>
</evidence>
<dbReference type="InterPro" id="IPR055797">
    <property type="entry name" value="DUF7373"/>
</dbReference>
<feature type="signal peptide" evidence="2">
    <location>
        <begin position="1"/>
        <end position="25"/>
    </location>
</feature>
<dbReference type="PROSITE" id="PS51257">
    <property type="entry name" value="PROKAR_LIPOPROTEIN"/>
    <property type="match status" value="1"/>
</dbReference>
<evidence type="ECO:0000259" key="4">
    <source>
        <dbReference type="Pfam" id="PF24092"/>
    </source>
</evidence>
<evidence type="ECO:0000259" key="3">
    <source>
        <dbReference type="Pfam" id="PF24088"/>
    </source>
</evidence>
<dbReference type="RefSeq" id="WP_157185377.1">
    <property type="nucleotide sequence ID" value="NZ_JACHIT010000001.1"/>
</dbReference>
<dbReference type="Pfam" id="PF24088">
    <property type="entry name" value="DUF7373"/>
    <property type="match status" value="1"/>
</dbReference>
<comment type="caution">
    <text evidence="5">The sequence shown here is derived from an EMBL/GenBank/DDBJ whole genome shotgun (WGS) entry which is preliminary data.</text>
</comment>
<protein>
    <submittedName>
        <fullName evidence="5">Uncharacterized protein</fullName>
    </submittedName>
</protein>
<dbReference type="Proteomes" id="UP000540412">
    <property type="component" value="Unassembled WGS sequence"/>
</dbReference>
<feature type="region of interest" description="Disordered" evidence="1">
    <location>
        <begin position="327"/>
        <end position="355"/>
    </location>
</feature>
<evidence type="ECO:0000313" key="6">
    <source>
        <dbReference type="Proteomes" id="UP000540412"/>
    </source>
</evidence>
<dbReference type="EMBL" id="JACHIT010000001">
    <property type="protein sequence ID" value="MBB5912807.1"/>
    <property type="molecule type" value="Genomic_DNA"/>
</dbReference>
<evidence type="ECO:0000313" key="5">
    <source>
        <dbReference type="EMBL" id="MBB5912807.1"/>
    </source>
</evidence>
<feature type="domain" description="DUF7373" evidence="3">
    <location>
        <begin position="69"/>
        <end position="251"/>
    </location>
</feature>
<feature type="domain" description="DUF7373" evidence="4">
    <location>
        <begin position="279"/>
        <end position="400"/>
    </location>
</feature>
<keyword evidence="6" id="KW-1185">Reference proteome</keyword>
<feature type="chain" id="PRO_5039211760" evidence="2">
    <location>
        <begin position="26"/>
        <end position="402"/>
    </location>
</feature>
<accession>A0A7W9PB40</accession>
<dbReference type="InterPro" id="IPR056463">
    <property type="entry name" value="DUF7373_C"/>
</dbReference>
<name>A0A7W9PB40_9NOCA</name>
<dbReference type="Pfam" id="PF24092">
    <property type="entry name" value="DUF7373_C"/>
    <property type="match status" value="1"/>
</dbReference>
<organism evidence="5 6">
    <name type="scientific">Nocardia transvalensis</name>
    <dbReference type="NCBI Taxonomy" id="37333"/>
    <lineage>
        <taxon>Bacteria</taxon>
        <taxon>Bacillati</taxon>
        <taxon>Actinomycetota</taxon>
        <taxon>Actinomycetes</taxon>
        <taxon>Mycobacteriales</taxon>
        <taxon>Nocardiaceae</taxon>
        <taxon>Nocardia</taxon>
    </lineage>
</organism>
<dbReference type="AlphaFoldDB" id="A0A7W9PB40"/>
<reference evidence="5 6" key="1">
    <citation type="submission" date="2020-08" db="EMBL/GenBank/DDBJ databases">
        <title>Sequencing the genomes of 1000 actinobacteria strains.</title>
        <authorList>
            <person name="Klenk H.-P."/>
        </authorList>
    </citation>
    <scope>NUCLEOTIDE SEQUENCE [LARGE SCALE GENOMIC DNA]</scope>
    <source>
        <strain evidence="5 6">DSM 43582</strain>
    </source>
</reference>
<keyword evidence="2" id="KW-0732">Signal</keyword>
<proteinExistence type="predicted"/>
<sequence length="402" mass="44137">MTTKTCKFSHSLIGLTAALTLVGCATVTGNSKPAEIDVRKLDTGSYSTEPNDLRYDYTPTLEGNKAEAIFRLADVVAPGPEIDPKLNYGAGATEIRLPQDAVKSKYLENFSPVLLTHQMLYGLTIASSDKPSETGSTDGDTYVEVTIFQFPDEKNAADAAREYETADFDIAKDQNQPVTLAKYPQALSHWRPGIRTLGARMARGSYLVNLFVRTPKDNLSDLTALAERAYDVQLPLLDTLKPLSKREILHLSKDPLGIMRKTLHPEDYFTSSIINDMAIGPRGFVNLVGMDKKGAKSMLDRAGVDAIGVVNRVSIAYRARDEEAAKGLIQQTRDSTAKRPVDPPPGIPNSSCTEDTNTSVSYNRYACLVRYDRYVAKISSGQLMDAYQRSAAQFALFANSSW</sequence>
<evidence type="ECO:0000256" key="1">
    <source>
        <dbReference type="SAM" id="MobiDB-lite"/>
    </source>
</evidence>
<gene>
    <name evidence="5" type="ORF">BJY24_001674</name>
</gene>